<dbReference type="Proteomes" id="UP000277928">
    <property type="component" value="Unassembled WGS sequence"/>
</dbReference>
<reference evidence="1 2" key="1">
    <citation type="submission" date="2018-08" db="EMBL/GenBank/DDBJ databases">
        <authorList>
            <person name="Laetsch R D."/>
            <person name="Stevens L."/>
            <person name="Kumar S."/>
            <person name="Blaxter L. M."/>
        </authorList>
    </citation>
    <scope>NUCLEOTIDE SEQUENCE [LARGE SCALE GENOMIC DNA]</scope>
</reference>
<keyword evidence="2" id="KW-1185">Reference proteome</keyword>
<proteinExistence type="predicted"/>
<name>A0A3P6T9V6_LITSI</name>
<protein>
    <submittedName>
        <fullName evidence="1">Uncharacterized protein</fullName>
    </submittedName>
</protein>
<dbReference type="AlphaFoldDB" id="A0A3P6T9V6"/>
<evidence type="ECO:0000313" key="2">
    <source>
        <dbReference type="Proteomes" id="UP000277928"/>
    </source>
</evidence>
<organism evidence="1 2">
    <name type="scientific">Litomosoides sigmodontis</name>
    <name type="common">Filarial nematode worm</name>
    <dbReference type="NCBI Taxonomy" id="42156"/>
    <lineage>
        <taxon>Eukaryota</taxon>
        <taxon>Metazoa</taxon>
        <taxon>Ecdysozoa</taxon>
        <taxon>Nematoda</taxon>
        <taxon>Chromadorea</taxon>
        <taxon>Rhabditida</taxon>
        <taxon>Spirurina</taxon>
        <taxon>Spiruromorpha</taxon>
        <taxon>Filarioidea</taxon>
        <taxon>Onchocercidae</taxon>
        <taxon>Litomosoides</taxon>
    </lineage>
</organism>
<accession>A0A3P6T9V6</accession>
<evidence type="ECO:0000313" key="1">
    <source>
        <dbReference type="EMBL" id="VDK77605.1"/>
    </source>
</evidence>
<dbReference type="EMBL" id="UYRX01000211">
    <property type="protein sequence ID" value="VDK77605.1"/>
    <property type="molecule type" value="Genomic_DNA"/>
</dbReference>
<sequence length="74" mass="8666">MGKVTRSLGFNYEISTILPTGLIRNWKITTLYDLKLIVKNFYIFPLLQQHSRRHAQHNIASALQRFKSTDDQMS</sequence>
<gene>
    <name evidence="1" type="ORF">NLS_LOCUS3730</name>
</gene>